<dbReference type="InterPro" id="IPR011990">
    <property type="entry name" value="TPR-like_helical_dom_sf"/>
</dbReference>
<name>A0AA38GRK2_TAXCH</name>
<dbReference type="InterPro" id="IPR051616">
    <property type="entry name" value="Cul2-RING_E3_ligase_SR"/>
</dbReference>
<feature type="repeat" description="ANK" evidence="1">
    <location>
        <begin position="106"/>
        <end position="138"/>
    </location>
</feature>
<sequence>MVCCHESPHSRSGTSPNKTPHPKYLLAAILVKLPDPSRKKVRLLLSMLLDRDTSIQLNTFLEHGADPAATSNQLGTTALHHAAGIGCVELINLLLSKELPVDAPSDAGSPLIWAAGSDRLEAVKALLDHGANPNLETDDNITALLSAVAAGSLDSVELLVKVELPPLHIAADSGNEKMITCLLEAGANANARDDEDTKPILVAATKGNCAAVEILFPVTSPDPAISDWTVDGLLTYAQDETAKSQEVHEGLGKVSQKAKEPKTKTAEVSPENRQKSLEAKSRGESAFKNKDYLMAVDAYTQAIDLDPNNATLLSNRSLCWIRLGQAEQALADAKLCRELRPDWPKACYREGAALRLLQ</sequence>
<keyword evidence="2" id="KW-0802">TPR repeat</keyword>
<dbReference type="InterPro" id="IPR036770">
    <property type="entry name" value="Ankyrin_rpt-contain_sf"/>
</dbReference>
<dbReference type="SMART" id="SM00028">
    <property type="entry name" value="TPR"/>
    <property type="match status" value="2"/>
</dbReference>
<organism evidence="5 6">
    <name type="scientific">Taxus chinensis</name>
    <name type="common">Chinese yew</name>
    <name type="synonym">Taxus wallichiana var. chinensis</name>
    <dbReference type="NCBI Taxonomy" id="29808"/>
    <lineage>
        <taxon>Eukaryota</taxon>
        <taxon>Viridiplantae</taxon>
        <taxon>Streptophyta</taxon>
        <taxon>Embryophyta</taxon>
        <taxon>Tracheophyta</taxon>
        <taxon>Spermatophyta</taxon>
        <taxon>Pinopsida</taxon>
        <taxon>Pinidae</taxon>
        <taxon>Conifers II</taxon>
        <taxon>Cupressales</taxon>
        <taxon>Taxaceae</taxon>
        <taxon>Taxus</taxon>
    </lineage>
</organism>
<gene>
    <name evidence="5" type="ORF">KI387_007276</name>
</gene>
<dbReference type="OMA" id="CCHESPH"/>
<evidence type="ECO:0000259" key="4">
    <source>
        <dbReference type="Pfam" id="PF25575"/>
    </source>
</evidence>
<keyword evidence="1" id="KW-0040">ANK repeat</keyword>
<dbReference type="InterPro" id="IPR002110">
    <property type="entry name" value="Ankyrin_rpt"/>
</dbReference>
<feature type="non-terminal residue" evidence="5">
    <location>
        <position position="1"/>
    </location>
</feature>
<dbReference type="Pfam" id="PF25575">
    <property type="entry name" value="TPR_BSK1_C"/>
    <property type="match status" value="1"/>
</dbReference>
<keyword evidence="6" id="KW-1185">Reference proteome</keyword>
<proteinExistence type="predicted"/>
<evidence type="ECO:0000256" key="2">
    <source>
        <dbReference type="PROSITE-ProRule" id="PRU00339"/>
    </source>
</evidence>
<dbReference type="SMART" id="SM00248">
    <property type="entry name" value="ANK"/>
    <property type="match status" value="3"/>
</dbReference>
<dbReference type="SUPFAM" id="SSF48452">
    <property type="entry name" value="TPR-like"/>
    <property type="match status" value="1"/>
</dbReference>
<protein>
    <recommendedName>
        <fullName evidence="4">Serine/threonine-protein kinase BSK1-like TPR repeats domain-containing protein</fullName>
    </recommendedName>
</protein>
<dbReference type="Proteomes" id="UP000824469">
    <property type="component" value="Unassembled WGS sequence"/>
</dbReference>
<dbReference type="InterPro" id="IPR058209">
    <property type="entry name" value="TPR_BSK1_C"/>
</dbReference>
<dbReference type="PRINTS" id="PR01415">
    <property type="entry name" value="ANKYRIN"/>
</dbReference>
<evidence type="ECO:0000256" key="1">
    <source>
        <dbReference type="PROSITE-ProRule" id="PRU00023"/>
    </source>
</evidence>
<dbReference type="SUPFAM" id="SSF48403">
    <property type="entry name" value="Ankyrin repeat"/>
    <property type="match status" value="1"/>
</dbReference>
<dbReference type="PANTHER" id="PTHR46224:SF6">
    <property type="entry name" value="ANKYRIN REPEAT FAMILY PROTEIN"/>
    <property type="match status" value="1"/>
</dbReference>
<evidence type="ECO:0000256" key="3">
    <source>
        <dbReference type="SAM" id="MobiDB-lite"/>
    </source>
</evidence>
<dbReference type="EMBL" id="JAHRHJ020000002">
    <property type="protein sequence ID" value="KAH9327098.1"/>
    <property type="molecule type" value="Genomic_DNA"/>
</dbReference>
<dbReference type="PROSITE" id="PS50005">
    <property type="entry name" value="TPR"/>
    <property type="match status" value="1"/>
</dbReference>
<dbReference type="Gene3D" id="1.25.40.20">
    <property type="entry name" value="Ankyrin repeat-containing domain"/>
    <property type="match status" value="1"/>
</dbReference>
<feature type="domain" description="Serine/threonine-protein kinase BSK1-like TPR repeats" evidence="4">
    <location>
        <begin position="245"/>
        <end position="348"/>
    </location>
</feature>
<dbReference type="Pfam" id="PF12796">
    <property type="entry name" value="Ank_2"/>
    <property type="match status" value="2"/>
</dbReference>
<dbReference type="PROSITE" id="PS50297">
    <property type="entry name" value="ANK_REP_REGION"/>
    <property type="match status" value="2"/>
</dbReference>
<feature type="repeat" description="ANK" evidence="1">
    <location>
        <begin position="166"/>
        <end position="194"/>
    </location>
</feature>
<dbReference type="InterPro" id="IPR019734">
    <property type="entry name" value="TPR_rpt"/>
</dbReference>
<feature type="repeat" description="TPR" evidence="2">
    <location>
        <begin position="276"/>
        <end position="309"/>
    </location>
</feature>
<dbReference type="PANTHER" id="PTHR46224">
    <property type="entry name" value="ANKYRIN REPEAT FAMILY PROTEIN"/>
    <property type="match status" value="1"/>
</dbReference>
<accession>A0AA38GRK2</accession>
<comment type="caution">
    <text evidence="5">The sequence shown here is derived from an EMBL/GenBank/DDBJ whole genome shotgun (WGS) entry which is preliminary data.</text>
</comment>
<feature type="repeat" description="ANK" evidence="1">
    <location>
        <begin position="74"/>
        <end position="106"/>
    </location>
</feature>
<reference evidence="5 6" key="1">
    <citation type="journal article" date="2021" name="Nat. Plants">
        <title>The Taxus genome provides insights into paclitaxel biosynthesis.</title>
        <authorList>
            <person name="Xiong X."/>
            <person name="Gou J."/>
            <person name="Liao Q."/>
            <person name="Li Y."/>
            <person name="Zhou Q."/>
            <person name="Bi G."/>
            <person name="Li C."/>
            <person name="Du R."/>
            <person name="Wang X."/>
            <person name="Sun T."/>
            <person name="Guo L."/>
            <person name="Liang H."/>
            <person name="Lu P."/>
            <person name="Wu Y."/>
            <person name="Zhang Z."/>
            <person name="Ro D.K."/>
            <person name="Shang Y."/>
            <person name="Huang S."/>
            <person name="Yan J."/>
        </authorList>
    </citation>
    <scope>NUCLEOTIDE SEQUENCE [LARGE SCALE GENOMIC DNA]</scope>
    <source>
        <strain evidence="5">Ta-2019</strain>
    </source>
</reference>
<dbReference type="AlphaFoldDB" id="A0AA38GRK2"/>
<evidence type="ECO:0000313" key="5">
    <source>
        <dbReference type="EMBL" id="KAH9327098.1"/>
    </source>
</evidence>
<evidence type="ECO:0000313" key="6">
    <source>
        <dbReference type="Proteomes" id="UP000824469"/>
    </source>
</evidence>
<feature type="region of interest" description="Disordered" evidence="3">
    <location>
        <begin position="245"/>
        <end position="282"/>
    </location>
</feature>
<dbReference type="Gene3D" id="1.25.40.10">
    <property type="entry name" value="Tetratricopeptide repeat domain"/>
    <property type="match status" value="1"/>
</dbReference>
<dbReference type="PROSITE" id="PS50088">
    <property type="entry name" value="ANK_REPEAT"/>
    <property type="match status" value="3"/>
</dbReference>